<proteinExistence type="predicted"/>
<feature type="transmembrane region" description="Helical" evidence="1">
    <location>
        <begin position="128"/>
        <end position="149"/>
    </location>
</feature>
<accession>F4LNB8</accession>
<gene>
    <name evidence="2" type="ordered locus">Trebr_2470</name>
</gene>
<feature type="transmembrane region" description="Helical" evidence="1">
    <location>
        <begin position="161"/>
        <end position="177"/>
    </location>
</feature>
<dbReference type="STRING" id="906968.Trebr_2470"/>
<keyword evidence="1" id="KW-0472">Membrane</keyword>
<evidence type="ECO:0000256" key="1">
    <source>
        <dbReference type="SAM" id="Phobius"/>
    </source>
</evidence>
<feature type="transmembrane region" description="Helical" evidence="1">
    <location>
        <begin position="380"/>
        <end position="398"/>
    </location>
</feature>
<evidence type="ECO:0000313" key="3">
    <source>
        <dbReference type="Proteomes" id="UP000006546"/>
    </source>
</evidence>
<feature type="transmembrane region" description="Helical" evidence="1">
    <location>
        <begin position="342"/>
        <end position="371"/>
    </location>
</feature>
<feature type="transmembrane region" description="Helical" evidence="1">
    <location>
        <begin position="260"/>
        <end position="285"/>
    </location>
</feature>
<sequence>MNKNREKTFFYGTFILFCLATVIHHRFLNAGYCDDIWFLELSKEYSLTEFLNMRYQTWSSRLIIETVLYFIIQHNQNVWRCCNILSIFLLVYSLQKLCLKETYKKYTWVIALFFYFVFPYKSMGNVGWVTTTVNYLWIAAAGTFALIPIKDALTETGRGQRNAVLKIGYVAAALFAANQEQMAALLAGYYLFFIVYITATRKKIPQFLLLLWACVLVELVFIFLCPGNRLRYDFELNNWFANYAELSMADKIAMGFLYTMAYYCFCDLNFVFIFFSGVLFCTVLIRGNTRKPQPGKAGNLRKIPYYIAAAIPFCASLLLTFFSRNSYFKSRFFVKKLLNTELYFSAGLSAADFALELSFYFLIIICVLIALRYASPCKKVFFLCCLIFCAGICSRIILGFSPGIFISHTRTACFCTLSLFTVMILFTQPYVE</sequence>
<dbReference type="Proteomes" id="UP000006546">
    <property type="component" value="Chromosome"/>
</dbReference>
<dbReference type="InterPro" id="IPR045691">
    <property type="entry name" value="DUF6056"/>
</dbReference>
<keyword evidence="1" id="KW-0812">Transmembrane</keyword>
<feature type="transmembrane region" description="Helical" evidence="1">
    <location>
        <begin position="404"/>
        <end position="426"/>
    </location>
</feature>
<dbReference type="RefSeq" id="WP_013759577.1">
    <property type="nucleotide sequence ID" value="NC_015500.1"/>
</dbReference>
<reference evidence="3" key="1">
    <citation type="submission" date="2011-04" db="EMBL/GenBank/DDBJ databases">
        <title>The complete genome of Treponema brennaborense DSM 12168.</title>
        <authorList>
            <person name="Lucas S."/>
            <person name="Han J."/>
            <person name="Lapidus A."/>
            <person name="Bruce D."/>
            <person name="Goodwin L."/>
            <person name="Pitluck S."/>
            <person name="Peters L."/>
            <person name="Kyrpides N."/>
            <person name="Mavromatis K."/>
            <person name="Ivanova N."/>
            <person name="Mikhailova N."/>
            <person name="Pagani I."/>
            <person name="Teshima H."/>
            <person name="Detter J.C."/>
            <person name="Tapia R."/>
            <person name="Han C."/>
            <person name="Land M."/>
            <person name="Hauser L."/>
            <person name="Markowitz V."/>
            <person name="Cheng J.-F."/>
            <person name="Hugenholtz P."/>
            <person name="Woyke T."/>
            <person name="Wu D."/>
            <person name="Gronow S."/>
            <person name="Wellnitz S."/>
            <person name="Brambilla E."/>
            <person name="Klenk H.-P."/>
            <person name="Eisen J.A."/>
        </authorList>
    </citation>
    <scope>NUCLEOTIDE SEQUENCE [LARGE SCALE GENOMIC DNA]</scope>
    <source>
        <strain evidence="3">DSM 12168 / CIP 105900 / DD5/3</strain>
    </source>
</reference>
<dbReference type="AlphaFoldDB" id="F4LNB8"/>
<feature type="transmembrane region" description="Helical" evidence="1">
    <location>
        <begin position="106"/>
        <end position="122"/>
    </location>
</feature>
<keyword evidence="3" id="KW-1185">Reference proteome</keyword>
<organism evidence="2 3">
    <name type="scientific">Treponema brennaborense (strain DSM 12168 / CIP 105900 / DD5/3)</name>
    <dbReference type="NCBI Taxonomy" id="906968"/>
    <lineage>
        <taxon>Bacteria</taxon>
        <taxon>Pseudomonadati</taxon>
        <taxon>Spirochaetota</taxon>
        <taxon>Spirochaetia</taxon>
        <taxon>Spirochaetales</taxon>
        <taxon>Treponemataceae</taxon>
        <taxon>Treponema</taxon>
    </lineage>
</organism>
<evidence type="ECO:0000313" key="2">
    <source>
        <dbReference type="EMBL" id="AEE17876.1"/>
    </source>
</evidence>
<keyword evidence="1" id="KW-1133">Transmembrane helix</keyword>
<feature type="transmembrane region" description="Helical" evidence="1">
    <location>
        <begin position="77"/>
        <end position="94"/>
    </location>
</feature>
<name>F4LNB8_TREBD</name>
<dbReference type="eggNOG" id="ENOG5030WIW">
    <property type="taxonomic scope" value="Bacteria"/>
</dbReference>
<protein>
    <submittedName>
        <fullName evidence="2">Uncharacterized protein</fullName>
    </submittedName>
</protein>
<feature type="transmembrane region" description="Helical" evidence="1">
    <location>
        <begin position="207"/>
        <end position="224"/>
    </location>
</feature>
<feature type="transmembrane region" description="Helical" evidence="1">
    <location>
        <begin position="183"/>
        <end position="200"/>
    </location>
</feature>
<feature type="transmembrane region" description="Helical" evidence="1">
    <location>
        <begin position="305"/>
        <end position="322"/>
    </location>
</feature>
<feature type="transmembrane region" description="Helical" evidence="1">
    <location>
        <begin position="9"/>
        <end position="28"/>
    </location>
</feature>
<dbReference type="HOGENOM" id="CLU_047391_1_0_12"/>
<dbReference type="EMBL" id="CP002696">
    <property type="protein sequence ID" value="AEE17876.1"/>
    <property type="molecule type" value="Genomic_DNA"/>
</dbReference>
<dbReference type="KEGG" id="tbe:Trebr_2470"/>
<dbReference type="Pfam" id="PF19528">
    <property type="entry name" value="DUF6056"/>
    <property type="match status" value="1"/>
</dbReference>